<gene>
    <name evidence="2" type="ORF">GGQ73_000582</name>
</gene>
<evidence type="ECO:0000259" key="1">
    <source>
        <dbReference type="Pfam" id="PF24722"/>
    </source>
</evidence>
<dbReference type="InterPro" id="IPR056091">
    <property type="entry name" value="DUF7674"/>
</dbReference>
<protein>
    <recommendedName>
        <fullName evidence="1">DUF7674 domain-containing protein</fullName>
    </recommendedName>
</protein>
<comment type="caution">
    <text evidence="2">The sequence shown here is derived from an EMBL/GenBank/DDBJ whole genome shotgun (WGS) entry which is preliminary data.</text>
</comment>
<dbReference type="AlphaFoldDB" id="A0A7W6C7K3"/>
<dbReference type="Proteomes" id="UP000565286">
    <property type="component" value="Unassembled WGS sequence"/>
</dbReference>
<dbReference type="EMBL" id="JACIDV010000002">
    <property type="protein sequence ID" value="MBB3944657.1"/>
    <property type="molecule type" value="Genomic_DNA"/>
</dbReference>
<evidence type="ECO:0000313" key="3">
    <source>
        <dbReference type="Proteomes" id="UP000565286"/>
    </source>
</evidence>
<name>A0A7W6C7K3_9HYPH</name>
<keyword evidence="3" id="KW-1185">Reference proteome</keyword>
<feature type="domain" description="DUF7674" evidence="1">
    <location>
        <begin position="5"/>
        <end position="79"/>
    </location>
</feature>
<sequence>MRDEIERAWSPMAAWIELRAFFEACVKNDRIDKARRIMDYARYCLAAPHADINTAAAVGFIEHLADHEQVRLRLPEFMTAREVEEWRTILTYHTEAVIVDALSESCRGQRRQSHSPIKKAGQ</sequence>
<evidence type="ECO:0000313" key="2">
    <source>
        <dbReference type="EMBL" id="MBB3944657.1"/>
    </source>
</evidence>
<organism evidence="2 3">
    <name type="scientific">Rhizobium skierniewicense</name>
    <dbReference type="NCBI Taxonomy" id="984260"/>
    <lineage>
        <taxon>Bacteria</taxon>
        <taxon>Pseudomonadati</taxon>
        <taxon>Pseudomonadota</taxon>
        <taxon>Alphaproteobacteria</taxon>
        <taxon>Hyphomicrobiales</taxon>
        <taxon>Rhizobiaceae</taxon>
        <taxon>Rhizobium/Agrobacterium group</taxon>
        <taxon>Rhizobium</taxon>
    </lineage>
</organism>
<dbReference type="Pfam" id="PF24722">
    <property type="entry name" value="DUF7674"/>
    <property type="match status" value="1"/>
</dbReference>
<proteinExistence type="predicted"/>
<reference evidence="2 3" key="1">
    <citation type="submission" date="2020-08" db="EMBL/GenBank/DDBJ databases">
        <title>Genomic Encyclopedia of Type Strains, Phase IV (KMG-IV): sequencing the most valuable type-strain genomes for metagenomic binning, comparative biology and taxonomic classification.</title>
        <authorList>
            <person name="Goeker M."/>
        </authorList>
    </citation>
    <scope>NUCLEOTIDE SEQUENCE [LARGE SCALE GENOMIC DNA]</scope>
    <source>
        <strain evidence="2 3">DSM 26438</strain>
    </source>
</reference>
<accession>A0A7W6C7K3</accession>
<dbReference type="RefSeq" id="WP_183893826.1">
    <property type="nucleotide sequence ID" value="NZ_JACIDV010000002.1"/>
</dbReference>